<dbReference type="EMBL" id="BARW01006634">
    <property type="protein sequence ID" value="GAI78663.1"/>
    <property type="molecule type" value="Genomic_DNA"/>
</dbReference>
<dbReference type="Pfam" id="PF13646">
    <property type="entry name" value="HEAT_2"/>
    <property type="match status" value="2"/>
</dbReference>
<dbReference type="PROSITE" id="PS50077">
    <property type="entry name" value="HEAT_REPEAT"/>
    <property type="match status" value="1"/>
</dbReference>
<sequence>MADDDPLVRVRALEVVADTGQIRLMPQVHQLLYDKSMPVRFAAALAVGDLEYSPSKSSVSQLLKDSDANVTTAAAYAMTKLGSANYLEALRDAISSSDQTVRANAALLLGKSGDKSSLKLLWRTMQSKDLDDRVVYQSAEAIAMLGDEKIYPKLWTMLISAYADVRLMGVRAMGKLGTREAKDALIRMLDDDILEIRLAAAEQLGVFKDPIGEAKVLEVFEKNLTSGLDAEASERANVLTALAIGQICTPTLTKFLPQLLQNESKFVRI</sequence>
<protein>
    <recommendedName>
        <fullName evidence="3">HEAT repeat domain-containing protein</fullName>
    </recommendedName>
</protein>
<dbReference type="PANTHER" id="PTHR12697">
    <property type="entry name" value="PBS LYASE HEAT-LIKE PROTEIN"/>
    <property type="match status" value="1"/>
</dbReference>
<dbReference type="SUPFAM" id="SSF48371">
    <property type="entry name" value="ARM repeat"/>
    <property type="match status" value="1"/>
</dbReference>
<comment type="function">
    <text evidence="1">Catalyzes the hydroxylation of the N(6)-(4-aminobutyl)-L-lysine intermediate produced by deoxyhypusine synthase/DHPS on a critical lysine of the eukaryotic translation initiation factor 5A/eIF-5A. This is the second step of the post-translational modification of that lysine into an unusual amino acid residue named hypusine. Hypusination is unique to mature eIF-5A factor and is essential for its function.</text>
</comment>
<dbReference type="InterPro" id="IPR004155">
    <property type="entry name" value="PBS_lyase_HEAT"/>
</dbReference>
<gene>
    <name evidence="2" type="ORF">S12H4_13940</name>
</gene>
<feature type="non-terminal residue" evidence="2">
    <location>
        <position position="269"/>
    </location>
</feature>
<evidence type="ECO:0000256" key="1">
    <source>
        <dbReference type="ARBA" id="ARBA00045876"/>
    </source>
</evidence>
<dbReference type="InterPro" id="IPR011989">
    <property type="entry name" value="ARM-like"/>
</dbReference>
<proteinExistence type="predicted"/>
<dbReference type="SMART" id="SM00567">
    <property type="entry name" value="EZ_HEAT"/>
    <property type="match status" value="5"/>
</dbReference>
<dbReference type="PANTHER" id="PTHR12697:SF5">
    <property type="entry name" value="DEOXYHYPUSINE HYDROXYLASE"/>
    <property type="match status" value="1"/>
</dbReference>
<evidence type="ECO:0008006" key="3">
    <source>
        <dbReference type="Google" id="ProtNLM"/>
    </source>
</evidence>
<accession>X1RDL6</accession>
<reference evidence="2" key="1">
    <citation type="journal article" date="2014" name="Front. Microbiol.">
        <title>High frequency of phylogenetically diverse reductive dehalogenase-homologous genes in deep subseafloor sedimentary metagenomes.</title>
        <authorList>
            <person name="Kawai M."/>
            <person name="Futagami T."/>
            <person name="Toyoda A."/>
            <person name="Takaki Y."/>
            <person name="Nishi S."/>
            <person name="Hori S."/>
            <person name="Arai W."/>
            <person name="Tsubouchi T."/>
            <person name="Morono Y."/>
            <person name="Uchiyama I."/>
            <person name="Ito T."/>
            <person name="Fujiyama A."/>
            <person name="Inagaki F."/>
            <person name="Takami H."/>
        </authorList>
    </citation>
    <scope>NUCLEOTIDE SEQUENCE</scope>
    <source>
        <strain evidence="2">Expedition CK06-06</strain>
    </source>
</reference>
<dbReference type="InterPro" id="IPR021133">
    <property type="entry name" value="HEAT_type_2"/>
</dbReference>
<dbReference type="InterPro" id="IPR016024">
    <property type="entry name" value="ARM-type_fold"/>
</dbReference>
<dbReference type="AlphaFoldDB" id="X1RDL6"/>
<name>X1RDL6_9ZZZZ</name>
<dbReference type="GO" id="GO:0016491">
    <property type="term" value="F:oxidoreductase activity"/>
    <property type="evidence" value="ECO:0007669"/>
    <property type="project" value="TreeGrafter"/>
</dbReference>
<comment type="caution">
    <text evidence="2">The sequence shown here is derived from an EMBL/GenBank/DDBJ whole genome shotgun (WGS) entry which is preliminary data.</text>
</comment>
<organism evidence="2">
    <name type="scientific">marine sediment metagenome</name>
    <dbReference type="NCBI Taxonomy" id="412755"/>
    <lineage>
        <taxon>unclassified sequences</taxon>
        <taxon>metagenomes</taxon>
        <taxon>ecological metagenomes</taxon>
    </lineage>
</organism>
<dbReference type="Gene3D" id="1.25.10.10">
    <property type="entry name" value="Leucine-rich Repeat Variant"/>
    <property type="match status" value="2"/>
</dbReference>
<evidence type="ECO:0000313" key="2">
    <source>
        <dbReference type="EMBL" id="GAI78663.1"/>
    </source>
</evidence>